<keyword evidence="6" id="KW-1185">Reference proteome</keyword>
<dbReference type="PANTHER" id="PTHR11596">
    <property type="entry name" value="ALKALINE PHOSPHATASE"/>
    <property type="match status" value="1"/>
</dbReference>
<evidence type="ECO:0000256" key="4">
    <source>
        <dbReference type="RuleBase" id="RU003946"/>
    </source>
</evidence>
<dbReference type="SUPFAM" id="SSF53649">
    <property type="entry name" value="Alkaline phosphatase-like"/>
    <property type="match status" value="1"/>
</dbReference>
<dbReference type="SMART" id="SM00098">
    <property type="entry name" value="alkPPc"/>
    <property type="match status" value="1"/>
</dbReference>
<keyword evidence="3" id="KW-0862">Zinc</keyword>
<dbReference type="CDD" id="cd16012">
    <property type="entry name" value="ALP"/>
    <property type="match status" value="1"/>
</dbReference>
<feature type="binding site" evidence="3">
    <location>
        <position position="503"/>
    </location>
    <ligand>
        <name>Mg(2+)</name>
        <dbReference type="ChEBI" id="CHEBI:18420"/>
    </ligand>
</feature>
<dbReference type="Proteomes" id="UP000014461">
    <property type="component" value="Unassembled WGS sequence"/>
</dbReference>
<dbReference type="PROSITE" id="PS51257">
    <property type="entry name" value="PROKAR_LIPOPROTEIN"/>
    <property type="match status" value="1"/>
</dbReference>
<feature type="binding site" evidence="3">
    <location>
        <position position="637"/>
    </location>
    <ligand>
        <name>Mg(2+)</name>
        <dbReference type="ChEBI" id="CHEBI:18420"/>
    </ligand>
</feature>
<dbReference type="GO" id="GO:0004035">
    <property type="term" value="F:alkaline phosphatase activity"/>
    <property type="evidence" value="ECO:0007669"/>
    <property type="project" value="UniProtKB-EC"/>
</dbReference>
<keyword evidence="3" id="KW-0460">Magnesium</keyword>
<feature type="binding site" evidence="3">
    <location>
        <position position="642"/>
    </location>
    <ligand>
        <name>Zn(2+)</name>
        <dbReference type="ChEBI" id="CHEBI:29105"/>
        <label>2</label>
    </ligand>
</feature>
<evidence type="ECO:0000256" key="1">
    <source>
        <dbReference type="ARBA" id="ARBA00022553"/>
    </source>
</evidence>
<feature type="binding site" evidence="3">
    <location>
        <position position="395"/>
    </location>
    <ligand>
        <name>Zn(2+)</name>
        <dbReference type="ChEBI" id="CHEBI:29105"/>
        <label>2</label>
    </ligand>
</feature>
<evidence type="ECO:0000313" key="5">
    <source>
        <dbReference type="EMBL" id="GAD00249.1"/>
    </source>
</evidence>
<dbReference type="STRING" id="1331007.AALB_0329"/>
<dbReference type="EMBL" id="BARX01000001">
    <property type="protein sequence ID" value="GAD00249.1"/>
    <property type="molecule type" value="Genomic_DNA"/>
</dbReference>
<dbReference type="PANTHER" id="PTHR11596:SF5">
    <property type="entry name" value="ALKALINE PHOSPHATASE"/>
    <property type="match status" value="1"/>
</dbReference>
<feature type="binding site" evidence="3">
    <location>
        <position position="646"/>
    </location>
    <ligand>
        <name>Zn(2+)</name>
        <dbReference type="ChEBI" id="CHEBI:29105"/>
        <label>2</label>
    </ligand>
</feature>
<keyword evidence="1" id="KW-0597">Phosphoprotein</keyword>
<comment type="caution">
    <text evidence="5">The sequence shown here is derived from an EMBL/GenBank/DDBJ whole genome shotgun (WGS) entry which is preliminary data.</text>
</comment>
<feature type="binding site" evidence="3">
    <location>
        <position position="684"/>
    </location>
    <ligand>
        <name>Zn(2+)</name>
        <dbReference type="ChEBI" id="CHEBI:29105"/>
        <label>2</label>
    </ligand>
</feature>
<name>R9PFV2_AGAAL</name>
<keyword evidence="3" id="KW-0479">Metal-binding</keyword>
<keyword evidence="5" id="KW-0378">Hydrolase</keyword>
<feature type="active site" description="Phosphoserine intermediate" evidence="2">
    <location>
        <position position="448"/>
    </location>
</feature>
<evidence type="ECO:0000256" key="2">
    <source>
        <dbReference type="PIRSR" id="PIRSR601952-1"/>
    </source>
</evidence>
<dbReference type="Pfam" id="PF00245">
    <property type="entry name" value="Alk_phosphatase"/>
    <property type="match status" value="1"/>
</dbReference>
<accession>R9PFV2</accession>
<dbReference type="PRINTS" id="PR00113">
    <property type="entry name" value="ALKPHPHTASE"/>
</dbReference>
<comment type="cofactor">
    <cofactor evidence="3">
        <name>Zn(2+)</name>
        <dbReference type="ChEBI" id="CHEBI:29105"/>
    </cofactor>
    <text evidence="3">Binds 2 Zn(2+) ions.</text>
</comment>
<evidence type="ECO:0000256" key="3">
    <source>
        <dbReference type="PIRSR" id="PIRSR601952-2"/>
    </source>
</evidence>
<dbReference type="OrthoDB" id="9794455at2"/>
<reference evidence="5" key="1">
    <citation type="journal article" date="2013" name="Genome Announc.">
        <title>Draft Genome Sequence of Agarivorans albus Strain MKT 106T, an Agarolytic Marine Bacterium.</title>
        <authorList>
            <person name="Yasuike M."/>
            <person name="Nakamura Y."/>
            <person name="Kai W."/>
            <person name="Fujiwara A."/>
            <person name="Fukui Y."/>
            <person name="Satomi M."/>
            <person name="Sano M."/>
        </authorList>
    </citation>
    <scope>NUCLEOTIDE SEQUENCE [LARGE SCALE GENOMIC DNA]</scope>
</reference>
<gene>
    <name evidence="5" type="ORF">AALB_0329</name>
</gene>
<dbReference type="GO" id="GO:0046872">
    <property type="term" value="F:metal ion binding"/>
    <property type="evidence" value="ECO:0007669"/>
    <property type="project" value="UniProtKB-KW"/>
</dbReference>
<evidence type="ECO:0000313" key="6">
    <source>
        <dbReference type="Proteomes" id="UP000014461"/>
    </source>
</evidence>
<dbReference type="InterPro" id="IPR017850">
    <property type="entry name" value="Alkaline_phosphatase_core_sf"/>
</dbReference>
<proteinExistence type="inferred from homology"/>
<feature type="binding site" evidence="3">
    <location>
        <position position="685"/>
    </location>
    <ligand>
        <name>Zn(2+)</name>
        <dbReference type="ChEBI" id="CHEBI:29105"/>
        <label>2</label>
    </ligand>
</feature>
<dbReference type="EC" id="3.1.3.1" evidence="5"/>
<sequence length="749" mass="80869">MIVKEKYKVTILVAALAALGGCSDDTEYIYVDRDDDIATSIDTGPYACSDAELAANPNKDCRLYIKGSMNGWSARPEAQMHYQGEGMHIALFGMEQGSYEFKLSDPEWSAERDLAIGKEFDAEVVTNELYVLQRKFDDYLNQNMTFVVDDAQEQVFRFRLDASTGIDNPSMLIENITDSDFDNLTKPVYLVGSFSNWEAKEDYKFSYKGAGNYHASISFEAPTAIQFNVQQGLENPLVYGALKDQLVNISEGASALTTYPGGMMHASVEAGTYVFAISMLGDGQIAVPVSMSKVRTVSGHNKITAAGVDTSIGADGSNFVDSYEWDASGDMAVSLADDETQTPVNSRQLATVDAEGNYKVTLTTNAGTVAEQSDSHDVDVLPLMPTKNVILLIGDGMGYPALDVARAYHGETLFMERGTVHGRAKTASADSLGLELLSGIGENYYTDSAASATALATGRKVNNGVLSLAYPGDGSPLKTILEYAQETGRSGGVVATSHCVHATPAGFGSHGPNRNDFVQLSASMYGDVKPNVTLCGSKQVSGVDVISQQAGLNSYTVVNNRTDMLAELPNLPASDDGSILFAGIFGEDEIPYLEPNSYQREKGWSYESLDIPSLTEMSLTAIDILSKNPEGFFLMIEGSQIDFASHNNDIKRTIQETIDFDSAVEAVVAWAKADGNTMVIVTADHETGGLELIRNKGKGVIPDVSWKWGNHTNADVPIFSWGVNKEAFNGRVIDNTSIYNIMQGAFDAQ</sequence>
<comment type="similarity">
    <text evidence="4">Belongs to the alkaline phosphatase family.</text>
</comment>
<dbReference type="AlphaFoldDB" id="R9PFV2"/>
<dbReference type="RefSeq" id="WP_016400017.1">
    <property type="nucleotide sequence ID" value="NZ_BARX01000001.1"/>
</dbReference>
<dbReference type="Gene3D" id="3.40.720.10">
    <property type="entry name" value="Alkaline Phosphatase, subunit A"/>
    <property type="match status" value="1"/>
</dbReference>
<protein>
    <submittedName>
        <fullName evidence="5">Alkaline phosphatase</fullName>
        <ecNumber evidence="5">3.1.3.1</ecNumber>
    </submittedName>
</protein>
<dbReference type="InterPro" id="IPR001952">
    <property type="entry name" value="Alkaline_phosphatase"/>
</dbReference>
<organism evidence="5 6">
    <name type="scientific">Agarivorans albus MKT 106</name>
    <dbReference type="NCBI Taxonomy" id="1331007"/>
    <lineage>
        <taxon>Bacteria</taxon>
        <taxon>Pseudomonadati</taxon>
        <taxon>Pseudomonadota</taxon>
        <taxon>Gammaproteobacteria</taxon>
        <taxon>Alteromonadales</taxon>
        <taxon>Alteromonadaceae</taxon>
        <taxon>Agarivorans</taxon>
    </lineage>
</organism>
<comment type="cofactor">
    <cofactor evidence="3">
        <name>Mg(2+)</name>
        <dbReference type="ChEBI" id="CHEBI:18420"/>
    </cofactor>
    <text evidence="3">Binds 1 Mg(2+) ion.</text>
</comment>
<feature type="binding site" evidence="3">
    <location>
        <position position="501"/>
    </location>
    <ligand>
        <name>Mg(2+)</name>
        <dbReference type="ChEBI" id="CHEBI:18420"/>
    </ligand>
</feature>
<feature type="binding site" evidence="3">
    <location>
        <position position="395"/>
    </location>
    <ligand>
        <name>Mg(2+)</name>
        <dbReference type="ChEBI" id="CHEBI:18420"/>
    </ligand>
</feature>